<reference evidence="6 7" key="1">
    <citation type="journal article" date="2012" name="BMC Genomics">
        <title>Comparative genomic analysis of human infective Trypanosoma cruzi lineages with the bat-restricted subspecies T. cruzi marinkellei.</title>
        <authorList>
            <person name="Franzen O."/>
            <person name="Talavera-Lopez C."/>
            <person name="Ochaya S."/>
            <person name="Butler C.E."/>
            <person name="Messenger L.A."/>
            <person name="Lewis M.D."/>
            <person name="Llewellyn M.S."/>
            <person name="Marinkelle C.J."/>
            <person name="Tyler K.M."/>
            <person name="Miles M.A."/>
            <person name="Andersson B."/>
        </authorList>
    </citation>
    <scope>NUCLEOTIDE SEQUENCE [LARGE SCALE GENOMIC DNA]</scope>
    <source>
        <strain evidence="6 7">B7</strain>
    </source>
</reference>
<dbReference type="GO" id="GO:0004725">
    <property type="term" value="F:protein tyrosine phosphatase activity"/>
    <property type="evidence" value="ECO:0007669"/>
    <property type="project" value="TreeGrafter"/>
</dbReference>
<dbReference type="Proteomes" id="UP000007350">
    <property type="component" value="Unassembled WGS sequence"/>
</dbReference>
<protein>
    <submittedName>
        <fullName evidence="6">Dual specificity protein phosphatase, putative</fullName>
    </submittedName>
</protein>
<comment type="catalytic activity">
    <reaction evidence="5">
        <text>O-phospho-L-threonyl-[protein] + H2O = L-threonyl-[protein] + phosphate</text>
        <dbReference type="Rhea" id="RHEA:47004"/>
        <dbReference type="Rhea" id="RHEA-COMP:11060"/>
        <dbReference type="Rhea" id="RHEA-COMP:11605"/>
        <dbReference type="ChEBI" id="CHEBI:15377"/>
        <dbReference type="ChEBI" id="CHEBI:30013"/>
        <dbReference type="ChEBI" id="CHEBI:43474"/>
        <dbReference type="ChEBI" id="CHEBI:61977"/>
        <dbReference type="EC" id="3.1.3.16"/>
    </reaction>
</comment>
<proteinExistence type="inferred from homology"/>
<dbReference type="PANTHER" id="PTHR45948">
    <property type="entry name" value="DUAL SPECIFICITY PROTEIN PHOSPHATASE DDB_G0269404-RELATED"/>
    <property type="match status" value="1"/>
</dbReference>
<keyword evidence="7" id="KW-1185">Reference proteome</keyword>
<name>K2MVK6_TRYCR</name>
<dbReference type="AlphaFoldDB" id="K2MVK6"/>
<dbReference type="GO" id="GO:0005829">
    <property type="term" value="C:cytosol"/>
    <property type="evidence" value="ECO:0007669"/>
    <property type="project" value="TreeGrafter"/>
</dbReference>
<dbReference type="SUPFAM" id="SSF52799">
    <property type="entry name" value="(Phosphotyrosine protein) phosphatases II"/>
    <property type="match status" value="1"/>
</dbReference>
<evidence type="ECO:0000256" key="2">
    <source>
        <dbReference type="ARBA" id="ARBA00022801"/>
    </source>
</evidence>
<evidence type="ECO:0000313" key="6">
    <source>
        <dbReference type="EMBL" id="EKF29739.1"/>
    </source>
</evidence>
<accession>K2MVK6</accession>
<comment type="caution">
    <text evidence="6">The sequence shown here is derived from an EMBL/GenBank/DDBJ whole genome shotgun (WGS) entry which is preliminary data.</text>
</comment>
<evidence type="ECO:0000256" key="3">
    <source>
        <dbReference type="ARBA" id="ARBA00022912"/>
    </source>
</evidence>
<dbReference type="CDD" id="cd14498">
    <property type="entry name" value="DSP"/>
    <property type="match status" value="1"/>
</dbReference>
<gene>
    <name evidence="6" type="ORF">MOQ_006460</name>
</gene>
<comment type="catalytic activity">
    <reaction evidence="4">
        <text>O-phospho-L-seryl-[protein] + H2O = L-seryl-[protein] + phosphate</text>
        <dbReference type="Rhea" id="RHEA:20629"/>
        <dbReference type="Rhea" id="RHEA-COMP:9863"/>
        <dbReference type="Rhea" id="RHEA-COMP:11604"/>
        <dbReference type="ChEBI" id="CHEBI:15377"/>
        <dbReference type="ChEBI" id="CHEBI:29999"/>
        <dbReference type="ChEBI" id="CHEBI:43474"/>
        <dbReference type="ChEBI" id="CHEBI:83421"/>
        <dbReference type="EC" id="3.1.3.16"/>
    </reaction>
</comment>
<comment type="similarity">
    <text evidence="1">Belongs to the protein-tyrosine phosphatase family. Non-receptor class dual specificity subfamily.</text>
</comment>
<dbReference type="GO" id="GO:0004722">
    <property type="term" value="F:protein serine/threonine phosphatase activity"/>
    <property type="evidence" value="ECO:0007669"/>
    <property type="project" value="UniProtKB-EC"/>
</dbReference>
<keyword evidence="2" id="KW-0378">Hydrolase</keyword>
<evidence type="ECO:0000256" key="1">
    <source>
        <dbReference type="ARBA" id="ARBA00008601"/>
    </source>
</evidence>
<organism evidence="6 7">
    <name type="scientific">Trypanosoma cruzi marinkellei</name>
    <dbReference type="NCBI Taxonomy" id="85056"/>
    <lineage>
        <taxon>Eukaryota</taxon>
        <taxon>Discoba</taxon>
        <taxon>Euglenozoa</taxon>
        <taxon>Kinetoplastea</taxon>
        <taxon>Metakinetoplastina</taxon>
        <taxon>Trypanosomatida</taxon>
        <taxon>Trypanosomatidae</taxon>
        <taxon>Trypanosoma</taxon>
        <taxon>Schizotrypanum</taxon>
    </lineage>
</organism>
<evidence type="ECO:0000256" key="4">
    <source>
        <dbReference type="ARBA" id="ARBA00047761"/>
    </source>
</evidence>
<keyword evidence="3" id="KW-0904">Protein phosphatase</keyword>
<dbReference type="Gene3D" id="3.90.190.10">
    <property type="entry name" value="Protein tyrosine phosphatase superfamily"/>
    <property type="match status" value="1"/>
</dbReference>
<sequence>MSLSHSGLPSTEIERVFAVLRFVSQQQRASSASLSSFSLPAAGGSEGDTLNAGTVAAVAKGKTGKKVSDPLIIPEDVQNKLEAFRMAVTNIPVQMETVLSARAALHAALRDAYPNNLEDVDQLCDCNVFVAKTTTKSTPRFMLSNVYALQAMHEVVPGLYIGSYHPASEKELLHRHKVTHVLCCIDVMPRFPSEFTYMKISAQDMPGYNIAKVFP</sequence>
<dbReference type="InterPro" id="IPR029021">
    <property type="entry name" value="Prot-tyrosine_phosphatase-like"/>
</dbReference>
<dbReference type="PANTHER" id="PTHR45948:SF2">
    <property type="entry name" value="DUAL SPECIFICITY PROTEIN PHOSPHATASE"/>
    <property type="match status" value="1"/>
</dbReference>
<dbReference type="GO" id="GO:0007165">
    <property type="term" value="P:signal transduction"/>
    <property type="evidence" value="ECO:0007669"/>
    <property type="project" value="TreeGrafter"/>
</dbReference>
<evidence type="ECO:0000256" key="5">
    <source>
        <dbReference type="ARBA" id="ARBA00048336"/>
    </source>
</evidence>
<evidence type="ECO:0000313" key="7">
    <source>
        <dbReference type="Proteomes" id="UP000007350"/>
    </source>
</evidence>
<dbReference type="EMBL" id="AHKC01012708">
    <property type="protein sequence ID" value="EKF29739.1"/>
    <property type="molecule type" value="Genomic_DNA"/>
</dbReference>
<dbReference type="OrthoDB" id="10252009at2759"/>